<dbReference type="GO" id="GO:0005874">
    <property type="term" value="C:microtubule"/>
    <property type="evidence" value="ECO:0007669"/>
    <property type="project" value="UniProtKB-KW"/>
</dbReference>
<dbReference type="EMBL" id="DS985255">
    <property type="protein sequence ID" value="EDV21117.1"/>
    <property type="molecule type" value="Genomic_DNA"/>
</dbReference>
<proteinExistence type="inferred from homology"/>
<evidence type="ECO:0000256" key="10">
    <source>
        <dbReference type="SAM" id="Coils"/>
    </source>
</evidence>
<dbReference type="GO" id="GO:0070652">
    <property type="term" value="C:HAUS complex"/>
    <property type="evidence" value="ECO:0000318"/>
    <property type="project" value="GO_Central"/>
</dbReference>
<evidence type="ECO:0000256" key="9">
    <source>
        <dbReference type="ARBA" id="ARBA00023306"/>
    </source>
</evidence>
<dbReference type="InParanoid" id="B3S820"/>
<dbReference type="GO" id="GO:0005829">
    <property type="term" value="C:cytosol"/>
    <property type="evidence" value="ECO:0000318"/>
    <property type="project" value="GO_Central"/>
</dbReference>
<dbReference type="PANTHER" id="PTHR31570">
    <property type="entry name" value="HAUS AUGMIN-LIKE COMPLEX SUBUNIT 1"/>
    <property type="match status" value="1"/>
</dbReference>
<dbReference type="HOGENOM" id="CLU_063322_0_1_1"/>
<dbReference type="GO" id="GO:0051225">
    <property type="term" value="P:spindle assembly"/>
    <property type="evidence" value="ECO:0000318"/>
    <property type="project" value="GO_Central"/>
</dbReference>
<evidence type="ECO:0000256" key="2">
    <source>
        <dbReference type="ARBA" id="ARBA00005479"/>
    </source>
</evidence>
<keyword evidence="8" id="KW-0206">Cytoskeleton</keyword>
<evidence type="ECO:0000256" key="7">
    <source>
        <dbReference type="ARBA" id="ARBA00023054"/>
    </source>
</evidence>
<dbReference type="eggNOG" id="ENOG502QSQA">
    <property type="taxonomic scope" value="Eukaryota"/>
</dbReference>
<keyword evidence="4" id="KW-0132">Cell division</keyword>
<dbReference type="KEGG" id="tad:TRIADDRAFT_60376"/>
<dbReference type="PANTHER" id="PTHR31570:SF1">
    <property type="entry name" value="HAUS AUGMIN-LIKE COMPLEX SUBUNIT 1"/>
    <property type="match status" value="1"/>
</dbReference>
<evidence type="ECO:0000256" key="8">
    <source>
        <dbReference type="ARBA" id="ARBA00023212"/>
    </source>
</evidence>
<dbReference type="FunCoup" id="B3S820">
    <property type="interactions" value="476"/>
</dbReference>
<evidence type="ECO:0000313" key="12">
    <source>
        <dbReference type="Proteomes" id="UP000009022"/>
    </source>
</evidence>
<keyword evidence="7 10" id="KW-0175">Coiled coil</keyword>
<gene>
    <name evidence="11" type="ORF">TRIADDRAFT_60376</name>
</gene>
<dbReference type="InterPro" id="IPR026243">
    <property type="entry name" value="HAUS1"/>
</dbReference>
<keyword evidence="6" id="KW-0498">Mitosis</keyword>
<dbReference type="GO" id="GO:0007098">
    <property type="term" value="P:centrosome cycle"/>
    <property type="evidence" value="ECO:0000318"/>
    <property type="project" value="GO_Central"/>
</dbReference>
<keyword evidence="12" id="KW-1185">Reference proteome</keyword>
<keyword evidence="5" id="KW-0493">Microtubule</keyword>
<name>B3S820_TRIAD</name>
<dbReference type="GO" id="GO:0005819">
    <property type="term" value="C:spindle"/>
    <property type="evidence" value="ECO:0007669"/>
    <property type="project" value="UniProtKB-SubCell"/>
</dbReference>
<reference evidence="11 12" key="1">
    <citation type="journal article" date="2008" name="Nature">
        <title>The Trichoplax genome and the nature of placozoans.</title>
        <authorList>
            <person name="Srivastava M."/>
            <person name="Begovic E."/>
            <person name="Chapman J."/>
            <person name="Putnam N.H."/>
            <person name="Hellsten U."/>
            <person name="Kawashima T."/>
            <person name="Kuo A."/>
            <person name="Mitros T."/>
            <person name="Salamov A."/>
            <person name="Carpenter M.L."/>
            <person name="Signorovitch A.Y."/>
            <person name="Moreno M.A."/>
            <person name="Kamm K."/>
            <person name="Grimwood J."/>
            <person name="Schmutz J."/>
            <person name="Shapiro H."/>
            <person name="Grigoriev I.V."/>
            <person name="Buss L.W."/>
            <person name="Schierwater B."/>
            <person name="Dellaporta S.L."/>
            <person name="Rokhsar D.S."/>
        </authorList>
    </citation>
    <scope>NUCLEOTIDE SEQUENCE [LARGE SCALE GENOMIC DNA]</scope>
    <source>
        <strain evidence="11 12">Grell-BS-1999</strain>
    </source>
</reference>
<dbReference type="Pfam" id="PF25762">
    <property type="entry name" value="HAUS1"/>
    <property type="match status" value="1"/>
</dbReference>
<dbReference type="GeneID" id="6757573"/>
<evidence type="ECO:0008006" key="13">
    <source>
        <dbReference type="Google" id="ProtNLM"/>
    </source>
</evidence>
<evidence type="ECO:0000256" key="3">
    <source>
        <dbReference type="ARBA" id="ARBA00022490"/>
    </source>
</evidence>
<dbReference type="OMA" id="CEAQMES"/>
<dbReference type="CTD" id="6757573"/>
<dbReference type="GO" id="GO:0051301">
    <property type="term" value="P:cell division"/>
    <property type="evidence" value="ECO:0007669"/>
    <property type="project" value="UniProtKB-KW"/>
</dbReference>
<keyword evidence="3" id="KW-0963">Cytoplasm</keyword>
<dbReference type="OrthoDB" id="5372507at2759"/>
<dbReference type="PhylomeDB" id="B3S820"/>
<comment type="subcellular location">
    <subcellularLocation>
        <location evidence="1">Cytoplasm</location>
        <location evidence="1">Cytoskeleton</location>
        <location evidence="1">Spindle</location>
    </subcellularLocation>
</comment>
<protein>
    <recommendedName>
        <fullName evidence="13">HAUS augmin-like complex subunit 1</fullName>
    </recommendedName>
</protein>
<accession>B3S820</accession>
<sequence>MQRFVIKIHSWLERLFDGQPVPQYEVNATTMNMLENLYKLNQVCDNDAHNLIEDVKQKALEYSYEALRLSTILSTLGLDKSSLSQSGNVSLNNLAKIALILKLKDTSISSYYCGIHHLARDTRSVERMHNMEKRLIDALTIKHRDSIVKSSALKRTLRELTDHAAETEPKLEQRLRETAFLGRKSQEYQKIITELKKANKEVNMDPSLYHSNLVKRAKDLQMLKEELAPLQAKWKSYHSLPADISLAKVKLEEAKQEMVRLEMELERRIGSI</sequence>
<evidence type="ECO:0000313" key="11">
    <source>
        <dbReference type="EMBL" id="EDV21117.1"/>
    </source>
</evidence>
<dbReference type="PRINTS" id="PR02087">
    <property type="entry name" value="HAUSAUGMINL1"/>
</dbReference>
<feature type="coiled-coil region" evidence="10">
    <location>
        <begin position="244"/>
        <end position="271"/>
    </location>
</feature>
<keyword evidence="9" id="KW-0131">Cell cycle</keyword>
<evidence type="ECO:0000256" key="5">
    <source>
        <dbReference type="ARBA" id="ARBA00022701"/>
    </source>
</evidence>
<evidence type="ECO:0000256" key="1">
    <source>
        <dbReference type="ARBA" id="ARBA00004186"/>
    </source>
</evidence>
<organism evidence="11 12">
    <name type="scientific">Trichoplax adhaerens</name>
    <name type="common">Trichoplax reptans</name>
    <dbReference type="NCBI Taxonomy" id="10228"/>
    <lineage>
        <taxon>Eukaryota</taxon>
        <taxon>Metazoa</taxon>
        <taxon>Placozoa</taxon>
        <taxon>Uniplacotomia</taxon>
        <taxon>Trichoplacea</taxon>
        <taxon>Trichoplacidae</taxon>
        <taxon>Trichoplax</taxon>
    </lineage>
</organism>
<dbReference type="RefSeq" id="XP_002116447.1">
    <property type="nucleotide sequence ID" value="XM_002116411.1"/>
</dbReference>
<dbReference type="STRING" id="10228.B3S820"/>
<comment type="similarity">
    <text evidence="2">Belongs to the HAUS1 family.</text>
</comment>
<dbReference type="Proteomes" id="UP000009022">
    <property type="component" value="Unassembled WGS sequence"/>
</dbReference>
<dbReference type="AlphaFoldDB" id="B3S820"/>
<evidence type="ECO:0000256" key="6">
    <source>
        <dbReference type="ARBA" id="ARBA00022776"/>
    </source>
</evidence>
<evidence type="ECO:0000256" key="4">
    <source>
        <dbReference type="ARBA" id="ARBA00022618"/>
    </source>
</evidence>